<name>A0A8R7R4E0_TRIUA</name>
<organism evidence="2 3">
    <name type="scientific">Triticum urartu</name>
    <name type="common">Red wild einkorn</name>
    <name type="synonym">Crithodium urartu</name>
    <dbReference type="NCBI Taxonomy" id="4572"/>
    <lineage>
        <taxon>Eukaryota</taxon>
        <taxon>Viridiplantae</taxon>
        <taxon>Streptophyta</taxon>
        <taxon>Embryophyta</taxon>
        <taxon>Tracheophyta</taxon>
        <taxon>Spermatophyta</taxon>
        <taxon>Magnoliopsida</taxon>
        <taxon>Liliopsida</taxon>
        <taxon>Poales</taxon>
        <taxon>Poaceae</taxon>
        <taxon>BOP clade</taxon>
        <taxon>Pooideae</taxon>
        <taxon>Triticodae</taxon>
        <taxon>Triticeae</taxon>
        <taxon>Triticinae</taxon>
        <taxon>Triticum</taxon>
    </lineage>
</organism>
<feature type="region of interest" description="Disordered" evidence="1">
    <location>
        <begin position="1"/>
        <end position="70"/>
    </location>
</feature>
<dbReference type="AlphaFoldDB" id="A0A8R7R4E0"/>
<feature type="compositionally biased region" description="Polar residues" evidence="1">
    <location>
        <begin position="30"/>
        <end position="46"/>
    </location>
</feature>
<evidence type="ECO:0000313" key="3">
    <source>
        <dbReference type="Proteomes" id="UP000015106"/>
    </source>
</evidence>
<feature type="compositionally biased region" description="Pro residues" evidence="1">
    <location>
        <begin position="1"/>
        <end position="17"/>
    </location>
</feature>
<proteinExistence type="predicted"/>
<sequence length="130" mass="13955">MVAPPETQPPTSTPPGPDNKSMPSPCPRPASSTPLLRGQRSPNPWSTPILFCDQRPPSPRPARSFPAADGPPALWPAQSLLAAACPSSMDGLHRLPELVEVVPLTLDLQLQVTNDTTKRKGPAKFSFLIF</sequence>
<reference evidence="2" key="3">
    <citation type="submission" date="2022-06" db="UniProtKB">
        <authorList>
            <consortium name="EnsemblPlants"/>
        </authorList>
    </citation>
    <scope>IDENTIFICATION</scope>
</reference>
<dbReference type="Proteomes" id="UP000015106">
    <property type="component" value="Chromosome 7"/>
</dbReference>
<dbReference type="Gramene" id="TuG1812G0700003754.01.T02">
    <property type="protein sequence ID" value="TuG1812G0700003754.01.T02"/>
    <property type="gene ID" value="TuG1812G0700003754.01"/>
</dbReference>
<evidence type="ECO:0000313" key="2">
    <source>
        <dbReference type="EnsemblPlants" id="TuG1812G0700003754.01.T02"/>
    </source>
</evidence>
<accession>A0A8R7R4E0</accession>
<keyword evidence="3" id="KW-1185">Reference proteome</keyword>
<reference evidence="2" key="2">
    <citation type="submission" date="2018-03" db="EMBL/GenBank/DDBJ databases">
        <title>The Triticum urartu genome reveals the dynamic nature of wheat genome evolution.</title>
        <authorList>
            <person name="Ling H."/>
            <person name="Ma B."/>
            <person name="Shi X."/>
            <person name="Liu H."/>
            <person name="Dong L."/>
            <person name="Sun H."/>
            <person name="Cao Y."/>
            <person name="Gao Q."/>
            <person name="Zheng S."/>
            <person name="Li Y."/>
            <person name="Yu Y."/>
            <person name="Du H."/>
            <person name="Qi M."/>
            <person name="Li Y."/>
            <person name="Yu H."/>
            <person name="Cui Y."/>
            <person name="Wang N."/>
            <person name="Chen C."/>
            <person name="Wu H."/>
            <person name="Zhao Y."/>
            <person name="Zhang J."/>
            <person name="Li Y."/>
            <person name="Zhou W."/>
            <person name="Zhang B."/>
            <person name="Hu W."/>
            <person name="Eijk M."/>
            <person name="Tang J."/>
            <person name="Witsenboer H."/>
            <person name="Zhao S."/>
            <person name="Li Z."/>
            <person name="Zhang A."/>
            <person name="Wang D."/>
            <person name="Liang C."/>
        </authorList>
    </citation>
    <scope>NUCLEOTIDE SEQUENCE [LARGE SCALE GENOMIC DNA]</scope>
    <source>
        <strain evidence="2">cv. G1812</strain>
    </source>
</reference>
<evidence type="ECO:0000256" key="1">
    <source>
        <dbReference type="SAM" id="MobiDB-lite"/>
    </source>
</evidence>
<reference evidence="3" key="1">
    <citation type="journal article" date="2013" name="Nature">
        <title>Draft genome of the wheat A-genome progenitor Triticum urartu.</title>
        <authorList>
            <person name="Ling H.Q."/>
            <person name="Zhao S."/>
            <person name="Liu D."/>
            <person name="Wang J."/>
            <person name="Sun H."/>
            <person name="Zhang C."/>
            <person name="Fan H."/>
            <person name="Li D."/>
            <person name="Dong L."/>
            <person name="Tao Y."/>
            <person name="Gao C."/>
            <person name="Wu H."/>
            <person name="Li Y."/>
            <person name="Cui Y."/>
            <person name="Guo X."/>
            <person name="Zheng S."/>
            <person name="Wang B."/>
            <person name="Yu K."/>
            <person name="Liang Q."/>
            <person name="Yang W."/>
            <person name="Lou X."/>
            <person name="Chen J."/>
            <person name="Feng M."/>
            <person name="Jian J."/>
            <person name="Zhang X."/>
            <person name="Luo G."/>
            <person name="Jiang Y."/>
            <person name="Liu J."/>
            <person name="Wang Z."/>
            <person name="Sha Y."/>
            <person name="Zhang B."/>
            <person name="Wu H."/>
            <person name="Tang D."/>
            <person name="Shen Q."/>
            <person name="Xue P."/>
            <person name="Zou S."/>
            <person name="Wang X."/>
            <person name="Liu X."/>
            <person name="Wang F."/>
            <person name="Yang Y."/>
            <person name="An X."/>
            <person name="Dong Z."/>
            <person name="Zhang K."/>
            <person name="Zhang X."/>
            <person name="Luo M.C."/>
            <person name="Dvorak J."/>
            <person name="Tong Y."/>
            <person name="Wang J."/>
            <person name="Yang H."/>
            <person name="Li Z."/>
            <person name="Wang D."/>
            <person name="Zhang A."/>
            <person name="Wang J."/>
        </authorList>
    </citation>
    <scope>NUCLEOTIDE SEQUENCE</scope>
    <source>
        <strain evidence="3">cv. G1812</strain>
    </source>
</reference>
<protein>
    <submittedName>
        <fullName evidence="2">Uncharacterized protein</fullName>
    </submittedName>
</protein>
<dbReference type="EnsemblPlants" id="TuG1812G0700003754.01.T02">
    <property type="protein sequence ID" value="TuG1812G0700003754.01.T02"/>
    <property type="gene ID" value="TuG1812G0700003754.01"/>
</dbReference>